<keyword evidence="8 10" id="KW-0503">Monooxygenase</keyword>
<sequence>MEKAERESIFTLPRLIASILTYWVVATAYNFLTASSPPSTIPWMGYGKGWLAGFRNFTALTKSREWLLAGYDKYSRNNKVFVLPATLGMPAEIVMPRAQLSWMFDQPDHVLSTSEAHYDFLQGDYSFVDPVILKDPYHEHVIHKNLVRNLNAIIPDLEEEVPYAVADVYGTDTEGWKKLEVLESFMKMIPTLTNRMLVGKPLCRNRKFLGAVLAFTMDCIRTQSFHMIIPKALHRVTGNLFSLATKYHYWQSSRFTLPLIKQRILDITRKDAGVPEYKNWKEPSDFITWSYRTAQAEGRQDEMQPDRIAQRIMPINFASIHTTSLTAYDAMINILSAGPSVIGPLREEARRTLEEEGGWTKQGLSKMHRIDSVIRESQRESPIALTFVHRKVVAKEGITTPEGVHVSHGTLLSCPWTPIAGDHETYDHPGKFDAFRYSRPREEYEAMSAEEKGAVHVLKLKQTGLVTTGVNHLPFGHGRHACPGRFFVSHELKMIFAHLLLNYDFKPLAEKPKKLWLVRFQVPMPTHIEVRRRKSAWTPEAADLTI</sequence>
<dbReference type="GO" id="GO:0016705">
    <property type="term" value="F:oxidoreductase activity, acting on paired donors, with incorporation or reduction of molecular oxygen"/>
    <property type="evidence" value="ECO:0007669"/>
    <property type="project" value="InterPro"/>
</dbReference>
<evidence type="ECO:0000256" key="10">
    <source>
        <dbReference type="RuleBase" id="RU000461"/>
    </source>
</evidence>
<dbReference type="Gene3D" id="1.10.630.10">
    <property type="entry name" value="Cytochrome P450"/>
    <property type="match status" value="1"/>
</dbReference>
<dbReference type="PRINTS" id="PR00465">
    <property type="entry name" value="EP450IV"/>
</dbReference>
<protein>
    <submittedName>
        <fullName evidence="12">Cytochrome P450</fullName>
    </submittedName>
</protein>
<keyword evidence="4 9" id="KW-0349">Heme</keyword>
<dbReference type="PROSITE" id="PS00086">
    <property type="entry name" value="CYTOCHROME_P450"/>
    <property type="match status" value="1"/>
</dbReference>
<keyword evidence="11" id="KW-0812">Transmembrane</keyword>
<evidence type="ECO:0000256" key="5">
    <source>
        <dbReference type="ARBA" id="ARBA00022723"/>
    </source>
</evidence>
<keyword evidence="13" id="KW-1185">Reference proteome</keyword>
<evidence type="ECO:0000313" key="12">
    <source>
        <dbReference type="EMBL" id="KAF1943936.1"/>
    </source>
</evidence>
<evidence type="ECO:0000256" key="4">
    <source>
        <dbReference type="ARBA" id="ARBA00022617"/>
    </source>
</evidence>
<dbReference type="GO" id="GO:0005506">
    <property type="term" value="F:iron ion binding"/>
    <property type="evidence" value="ECO:0007669"/>
    <property type="project" value="InterPro"/>
</dbReference>
<dbReference type="GO" id="GO:0020037">
    <property type="term" value="F:heme binding"/>
    <property type="evidence" value="ECO:0007669"/>
    <property type="project" value="InterPro"/>
</dbReference>
<evidence type="ECO:0000256" key="3">
    <source>
        <dbReference type="ARBA" id="ARBA00010617"/>
    </source>
</evidence>
<comment type="cofactor">
    <cofactor evidence="1 9">
        <name>heme</name>
        <dbReference type="ChEBI" id="CHEBI:30413"/>
    </cofactor>
</comment>
<keyword evidence="5 9" id="KW-0479">Metal-binding</keyword>
<keyword evidence="7 9" id="KW-0408">Iron</keyword>
<keyword evidence="6 10" id="KW-0560">Oxidoreductase</keyword>
<comment type="pathway">
    <text evidence="2">Mycotoxin biosynthesis.</text>
</comment>
<evidence type="ECO:0000256" key="7">
    <source>
        <dbReference type="ARBA" id="ARBA00023004"/>
    </source>
</evidence>
<evidence type="ECO:0000256" key="11">
    <source>
        <dbReference type="SAM" id="Phobius"/>
    </source>
</evidence>
<dbReference type="InterPro" id="IPR002403">
    <property type="entry name" value="Cyt_P450_E_grp-IV"/>
</dbReference>
<dbReference type="OrthoDB" id="1844152at2759"/>
<accession>A0A6A5SZF2</accession>
<name>A0A6A5SZF2_9PLEO</name>
<evidence type="ECO:0000256" key="9">
    <source>
        <dbReference type="PIRSR" id="PIRSR602403-1"/>
    </source>
</evidence>
<dbReference type="Proteomes" id="UP000800038">
    <property type="component" value="Unassembled WGS sequence"/>
</dbReference>
<dbReference type="InterPro" id="IPR001128">
    <property type="entry name" value="Cyt_P450"/>
</dbReference>
<evidence type="ECO:0000256" key="8">
    <source>
        <dbReference type="ARBA" id="ARBA00023033"/>
    </source>
</evidence>
<evidence type="ECO:0000313" key="13">
    <source>
        <dbReference type="Proteomes" id="UP000800038"/>
    </source>
</evidence>
<dbReference type="SUPFAM" id="SSF48264">
    <property type="entry name" value="Cytochrome P450"/>
    <property type="match status" value="1"/>
</dbReference>
<dbReference type="EMBL" id="ML976021">
    <property type="protein sequence ID" value="KAF1943936.1"/>
    <property type="molecule type" value="Genomic_DNA"/>
</dbReference>
<feature type="transmembrane region" description="Helical" evidence="11">
    <location>
        <begin position="12"/>
        <end position="32"/>
    </location>
</feature>
<comment type="similarity">
    <text evidence="3 10">Belongs to the cytochrome P450 family.</text>
</comment>
<keyword evidence="11" id="KW-0472">Membrane</keyword>
<reference evidence="12" key="1">
    <citation type="journal article" date="2020" name="Stud. Mycol.">
        <title>101 Dothideomycetes genomes: a test case for predicting lifestyles and emergence of pathogens.</title>
        <authorList>
            <person name="Haridas S."/>
            <person name="Albert R."/>
            <person name="Binder M."/>
            <person name="Bloem J."/>
            <person name="Labutti K."/>
            <person name="Salamov A."/>
            <person name="Andreopoulos B."/>
            <person name="Baker S."/>
            <person name="Barry K."/>
            <person name="Bills G."/>
            <person name="Bluhm B."/>
            <person name="Cannon C."/>
            <person name="Castanera R."/>
            <person name="Culley D."/>
            <person name="Daum C."/>
            <person name="Ezra D."/>
            <person name="Gonzalez J."/>
            <person name="Henrissat B."/>
            <person name="Kuo A."/>
            <person name="Liang C."/>
            <person name="Lipzen A."/>
            <person name="Lutzoni F."/>
            <person name="Magnuson J."/>
            <person name="Mondo S."/>
            <person name="Nolan M."/>
            <person name="Ohm R."/>
            <person name="Pangilinan J."/>
            <person name="Park H.-J."/>
            <person name="Ramirez L."/>
            <person name="Alfaro M."/>
            <person name="Sun H."/>
            <person name="Tritt A."/>
            <person name="Yoshinaga Y."/>
            <person name="Zwiers L.-H."/>
            <person name="Turgeon B."/>
            <person name="Goodwin S."/>
            <person name="Spatafora J."/>
            <person name="Crous P."/>
            <person name="Grigoriev I."/>
        </authorList>
    </citation>
    <scope>NUCLEOTIDE SEQUENCE</scope>
    <source>
        <strain evidence="12">CBS 161.51</strain>
    </source>
</reference>
<evidence type="ECO:0000256" key="2">
    <source>
        <dbReference type="ARBA" id="ARBA00004685"/>
    </source>
</evidence>
<gene>
    <name evidence="12" type="ORF">EJ02DRAFT_510673</name>
</gene>
<organism evidence="12 13">
    <name type="scientific">Clathrospora elynae</name>
    <dbReference type="NCBI Taxonomy" id="706981"/>
    <lineage>
        <taxon>Eukaryota</taxon>
        <taxon>Fungi</taxon>
        <taxon>Dikarya</taxon>
        <taxon>Ascomycota</taxon>
        <taxon>Pezizomycotina</taxon>
        <taxon>Dothideomycetes</taxon>
        <taxon>Pleosporomycetidae</taxon>
        <taxon>Pleosporales</taxon>
        <taxon>Diademaceae</taxon>
        <taxon>Clathrospora</taxon>
    </lineage>
</organism>
<evidence type="ECO:0000256" key="1">
    <source>
        <dbReference type="ARBA" id="ARBA00001971"/>
    </source>
</evidence>
<feature type="binding site" description="axial binding residue" evidence="9">
    <location>
        <position position="482"/>
    </location>
    <ligand>
        <name>heme</name>
        <dbReference type="ChEBI" id="CHEBI:30413"/>
    </ligand>
    <ligandPart>
        <name>Fe</name>
        <dbReference type="ChEBI" id="CHEBI:18248"/>
    </ligandPart>
</feature>
<dbReference type="PANTHER" id="PTHR46206:SF1">
    <property type="entry name" value="P450, PUTATIVE (EUROFUNG)-RELATED"/>
    <property type="match status" value="1"/>
</dbReference>
<keyword evidence="11" id="KW-1133">Transmembrane helix</keyword>
<dbReference type="AlphaFoldDB" id="A0A6A5SZF2"/>
<dbReference type="CDD" id="cd11041">
    <property type="entry name" value="CYP503A1-like"/>
    <property type="match status" value="1"/>
</dbReference>
<dbReference type="InterPro" id="IPR036396">
    <property type="entry name" value="Cyt_P450_sf"/>
</dbReference>
<dbReference type="PANTHER" id="PTHR46206">
    <property type="entry name" value="CYTOCHROME P450"/>
    <property type="match status" value="1"/>
</dbReference>
<dbReference type="Pfam" id="PF00067">
    <property type="entry name" value="p450"/>
    <property type="match status" value="1"/>
</dbReference>
<dbReference type="GO" id="GO:0004497">
    <property type="term" value="F:monooxygenase activity"/>
    <property type="evidence" value="ECO:0007669"/>
    <property type="project" value="UniProtKB-KW"/>
</dbReference>
<proteinExistence type="inferred from homology"/>
<dbReference type="InterPro" id="IPR017972">
    <property type="entry name" value="Cyt_P450_CS"/>
</dbReference>
<evidence type="ECO:0000256" key="6">
    <source>
        <dbReference type="ARBA" id="ARBA00023002"/>
    </source>
</evidence>